<dbReference type="Pfam" id="PF12697">
    <property type="entry name" value="Abhydrolase_6"/>
    <property type="match status" value="1"/>
</dbReference>
<dbReference type="InterPro" id="IPR029058">
    <property type="entry name" value="AB_hydrolase_fold"/>
</dbReference>
<dbReference type="RefSeq" id="WP_220563030.1">
    <property type="nucleotide sequence ID" value="NZ_CP074133.1"/>
</dbReference>
<dbReference type="PANTHER" id="PTHR12277:SF81">
    <property type="entry name" value="PROTEIN ABHD13"/>
    <property type="match status" value="1"/>
</dbReference>
<dbReference type="GO" id="GO:0016787">
    <property type="term" value="F:hydrolase activity"/>
    <property type="evidence" value="ECO:0007669"/>
    <property type="project" value="UniProtKB-KW"/>
</dbReference>
<feature type="domain" description="AB hydrolase-1" evidence="1">
    <location>
        <begin position="40"/>
        <end position="242"/>
    </location>
</feature>
<protein>
    <submittedName>
        <fullName evidence="2">Alpha/beta hydrolase</fullName>
    </submittedName>
</protein>
<dbReference type="PANTHER" id="PTHR12277">
    <property type="entry name" value="ALPHA/BETA HYDROLASE DOMAIN-CONTAINING PROTEIN"/>
    <property type="match status" value="1"/>
</dbReference>
<sequence>MSDAIDHPQPTSHRYWLTTADGVGIDSVLLRGAPGRTAAVVLANGFTGSYRSPHTRAIAESLGSIADVMTFDFRGHHGSGGHSTVGNAEIHDLEAVVSHLRGLGYTSIATVGFSMGAAVVVRHAAVYKGVVAAVSISAPSRWYYRGTRRMRLIHLGVGRTAGRFFLRSFRKVRVDDRGWQTRPAEPREIAGDIAPTPLLVVHGEADTYFPTSHATAIYEAAAEPKELWLVPGMGHAEPAVSPELALRLRSWLREHLPETEYMG</sequence>
<keyword evidence="3" id="KW-1185">Reference proteome</keyword>
<dbReference type="Proteomes" id="UP000676079">
    <property type="component" value="Chromosome"/>
</dbReference>
<dbReference type="EMBL" id="CP074133">
    <property type="protein sequence ID" value="QUX21806.1"/>
    <property type="molecule type" value="Genomic_DNA"/>
</dbReference>
<reference evidence="2 3" key="1">
    <citation type="submission" date="2021-05" db="EMBL/GenBank/DDBJ databases">
        <title>Direct Submission.</title>
        <authorList>
            <person name="Li K."/>
            <person name="Gao J."/>
        </authorList>
    </citation>
    <scope>NUCLEOTIDE SEQUENCE [LARGE SCALE GENOMIC DNA]</scope>
    <source>
        <strain evidence="2 3">Mg02</strain>
    </source>
</reference>
<evidence type="ECO:0000313" key="2">
    <source>
        <dbReference type="EMBL" id="QUX21806.1"/>
    </source>
</evidence>
<evidence type="ECO:0000313" key="3">
    <source>
        <dbReference type="Proteomes" id="UP000676079"/>
    </source>
</evidence>
<dbReference type="InterPro" id="IPR000073">
    <property type="entry name" value="AB_hydrolase_1"/>
</dbReference>
<keyword evidence="2" id="KW-0378">Hydrolase</keyword>
<gene>
    <name evidence="2" type="ORF">KGD84_26035</name>
</gene>
<dbReference type="Gene3D" id="3.40.50.1820">
    <property type="entry name" value="alpha/beta hydrolase"/>
    <property type="match status" value="1"/>
</dbReference>
<proteinExistence type="predicted"/>
<organism evidence="2 3">
    <name type="scientific">Nocardiopsis changdeensis</name>
    <dbReference type="NCBI Taxonomy" id="2831969"/>
    <lineage>
        <taxon>Bacteria</taxon>
        <taxon>Bacillati</taxon>
        <taxon>Actinomycetota</taxon>
        <taxon>Actinomycetes</taxon>
        <taxon>Streptosporangiales</taxon>
        <taxon>Nocardiopsidaceae</taxon>
        <taxon>Nocardiopsis</taxon>
    </lineage>
</organism>
<name>A0ABX8BI77_9ACTN</name>
<accession>A0ABX8BI77</accession>
<dbReference type="SUPFAM" id="SSF53474">
    <property type="entry name" value="alpha/beta-Hydrolases"/>
    <property type="match status" value="1"/>
</dbReference>
<evidence type="ECO:0000259" key="1">
    <source>
        <dbReference type="Pfam" id="PF12697"/>
    </source>
</evidence>